<evidence type="ECO:0000313" key="2">
    <source>
        <dbReference type="Proteomes" id="UP001234989"/>
    </source>
</evidence>
<dbReference type="Proteomes" id="UP001234989">
    <property type="component" value="Chromosome 1"/>
</dbReference>
<name>A0AAF0T8I8_SOLVR</name>
<gene>
    <name evidence="1" type="ORF">MTR67_002556</name>
</gene>
<reference evidence="1" key="1">
    <citation type="submission" date="2023-08" db="EMBL/GenBank/DDBJ databases">
        <title>A de novo genome assembly of Solanum verrucosum Schlechtendal, a Mexican diploid species geographically isolated from the other diploid A-genome species in potato relatives.</title>
        <authorList>
            <person name="Hosaka K."/>
        </authorList>
    </citation>
    <scope>NUCLEOTIDE SEQUENCE</scope>
    <source>
        <tissue evidence="1">Young leaves</tissue>
    </source>
</reference>
<evidence type="ECO:0000313" key="1">
    <source>
        <dbReference type="EMBL" id="WMV09171.1"/>
    </source>
</evidence>
<sequence length="12" mass="1497">MKGIRPKRRKNI</sequence>
<accession>A0AAF0T8I8</accession>
<keyword evidence="2" id="KW-1185">Reference proteome</keyword>
<dbReference type="EMBL" id="CP133612">
    <property type="protein sequence ID" value="WMV09171.1"/>
    <property type="molecule type" value="Genomic_DNA"/>
</dbReference>
<organism evidence="1 2">
    <name type="scientific">Solanum verrucosum</name>
    <dbReference type="NCBI Taxonomy" id="315347"/>
    <lineage>
        <taxon>Eukaryota</taxon>
        <taxon>Viridiplantae</taxon>
        <taxon>Streptophyta</taxon>
        <taxon>Embryophyta</taxon>
        <taxon>Tracheophyta</taxon>
        <taxon>Spermatophyta</taxon>
        <taxon>Magnoliopsida</taxon>
        <taxon>eudicotyledons</taxon>
        <taxon>Gunneridae</taxon>
        <taxon>Pentapetalae</taxon>
        <taxon>asterids</taxon>
        <taxon>lamiids</taxon>
        <taxon>Solanales</taxon>
        <taxon>Solanaceae</taxon>
        <taxon>Solanoideae</taxon>
        <taxon>Solaneae</taxon>
        <taxon>Solanum</taxon>
    </lineage>
</organism>
<proteinExistence type="predicted"/>
<protein>
    <submittedName>
        <fullName evidence="1">Uncharacterized protein</fullName>
    </submittedName>
</protein>